<protein>
    <submittedName>
        <fullName evidence="1">Uncharacterized protein</fullName>
    </submittedName>
</protein>
<reference evidence="1 2" key="1">
    <citation type="submission" date="2015-01" db="EMBL/GenBank/DDBJ databases">
        <title>Evolution of Trichinella species and genotypes.</title>
        <authorList>
            <person name="Korhonen P.K."/>
            <person name="Edoardo P."/>
            <person name="Giuseppe L.R."/>
            <person name="Gasser R.B."/>
        </authorList>
    </citation>
    <scope>NUCLEOTIDE SEQUENCE [LARGE SCALE GENOMIC DNA]</scope>
    <source>
        <strain evidence="1">ISS37</strain>
    </source>
</reference>
<gene>
    <name evidence="1" type="ORF">T07_2506</name>
</gene>
<evidence type="ECO:0000313" key="2">
    <source>
        <dbReference type="Proteomes" id="UP000054630"/>
    </source>
</evidence>
<dbReference type="Proteomes" id="UP000054630">
    <property type="component" value="Unassembled WGS sequence"/>
</dbReference>
<evidence type="ECO:0000313" key="1">
    <source>
        <dbReference type="EMBL" id="KRX17364.1"/>
    </source>
</evidence>
<organism evidence="1 2">
    <name type="scientific">Trichinella nelsoni</name>
    <dbReference type="NCBI Taxonomy" id="6336"/>
    <lineage>
        <taxon>Eukaryota</taxon>
        <taxon>Metazoa</taxon>
        <taxon>Ecdysozoa</taxon>
        <taxon>Nematoda</taxon>
        <taxon>Enoplea</taxon>
        <taxon>Dorylaimia</taxon>
        <taxon>Trichinellida</taxon>
        <taxon>Trichinellidae</taxon>
        <taxon>Trichinella</taxon>
    </lineage>
</organism>
<name>A0A0V0RSA1_9BILA</name>
<dbReference type="AlphaFoldDB" id="A0A0V0RSA1"/>
<keyword evidence="2" id="KW-1185">Reference proteome</keyword>
<sequence length="74" mass="8393">MVRVHQESLTIKAWPELSQGSRQIEHFPLSHALPTLCLDQRADRVQHNLLRFSSSLAQHRSEAVSAGVEVNCEF</sequence>
<comment type="caution">
    <text evidence="1">The sequence shown here is derived from an EMBL/GenBank/DDBJ whole genome shotgun (WGS) entry which is preliminary data.</text>
</comment>
<accession>A0A0V0RSA1</accession>
<dbReference type="EMBL" id="JYDL01000089">
    <property type="protein sequence ID" value="KRX17364.1"/>
    <property type="molecule type" value="Genomic_DNA"/>
</dbReference>
<proteinExistence type="predicted"/>